<dbReference type="PANTHER" id="PTHR33933:SF1">
    <property type="entry name" value="PROTEIN ADENYLYLTRANSFERASE MNTA-RELATED"/>
    <property type="match status" value="1"/>
</dbReference>
<dbReference type="InterPro" id="IPR043519">
    <property type="entry name" value="NT_sf"/>
</dbReference>
<dbReference type="PANTHER" id="PTHR33933">
    <property type="entry name" value="NUCLEOTIDYLTRANSFERASE"/>
    <property type="match status" value="1"/>
</dbReference>
<dbReference type="RefSeq" id="WP_112863206.1">
    <property type="nucleotide sequence ID" value="NZ_UAQP01000014.1"/>
</dbReference>
<evidence type="ECO:0000259" key="1">
    <source>
        <dbReference type="PROSITE" id="PS50910"/>
    </source>
</evidence>
<accession>A0A2X1D8Q8</accession>
<dbReference type="EMBL" id="UAQP01000014">
    <property type="protein sequence ID" value="SPU55226.1"/>
    <property type="molecule type" value="Genomic_DNA"/>
</dbReference>
<evidence type="ECO:0000313" key="3">
    <source>
        <dbReference type="Proteomes" id="UP000251186"/>
    </source>
</evidence>
<dbReference type="InterPro" id="IPR052548">
    <property type="entry name" value="Type_VII_TA_antitoxin"/>
</dbReference>
<dbReference type="Proteomes" id="UP000251186">
    <property type="component" value="Unassembled WGS sequence"/>
</dbReference>
<dbReference type="Gene3D" id="3.30.460.10">
    <property type="entry name" value="Beta Polymerase, domain 2"/>
    <property type="match status" value="1"/>
</dbReference>
<evidence type="ECO:0000313" key="2">
    <source>
        <dbReference type="EMBL" id="SPU55226.1"/>
    </source>
</evidence>
<dbReference type="AlphaFoldDB" id="A0A2X1D8Q8"/>
<dbReference type="InterPro" id="IPR007842">
    <property type="entry name" value="HEPN_dom"/>
</dbReference>
<name>A0A2X1D8Q8_BREVE</name>
<reference evidence="2 3" key="1">
    <citation type="submission" date="2018-06" db="EMBL/GenBank/DDBJ databases">
        <authorList>
            <consortium name="Pathogen Informatics"/>
            <person name="Doyle S."/>
        </authorList>
    </citation>
    <scope>NUCLEOTIDE SEQUENCE [LARGE SCALE GENOMIC DNA]</scope>
    <source>
        <strain evidence="2 3">NCTC11166</strain>
    </source>
</reference>
<dbReference type="CDD" id="cd05403">
    <property type="entry name" value="NT_KNTase_like"/>
    <property type="match status" value="1"/>
</dbReference>
<dbReference type="SUPFAM" id="SSF81593">
    <property type="entry name" value="Nucleotidyltransferase substrate binding subunit/domain"/>
    <property type="match status" value="1"/>
</dbReference>
<sequence>MKKPLRSLTPAKRRELDHAVAILREEFAVATSTRKAPRLRDGRILKIILFGSYARGDWVHDPVGRYFSDFDLLVVVDHEDLTDFEFWEDSEKRLLADITSGQMLRTPVSVIVHSLDDVNYKLEHGRSFFIDIVRDGVTLLNTPGVDFVESMPLSPETALQEAENTYEEATESADEFIDLADVSRSRSYTRKAAFLLHQAVETLYAGLLLVLTGYSPKSHKLTNLRRLTEPLVPGLAEAWPHETKLQRRSFELLRAAYVKGRYSKHFKITDEELAYLVERIGILRGLIDAACQKRLADLRDQAGQSV</sequence>
<dbReference type="SMART" id="SM00748">
    <property type="entry name" value="HEPN"/>
    <property type="match status" value="1"/>
</dbReference>
<protein>
    <submittedName>
        <fullName evidence="2">Predicted nucleotidyltransferases</fullName>
    </submittedName>
</protein>
<dbReference type="Pfam" id="PF01909">
    <property type="entry name" value="NTP_transf_2"/>
    <property type="match status" value="1"/>
</dbReference>
<dbReference type="Pfam" id="PF05168">
    <property type="entry name" value="HEPN"/>
    <property type="match status" value="1"/>
</dbReference>
<dbReference type="SUPFAM" id="SSF81301">
    <property type="entry name" value="Nucleotidyltransferase"/>
    <property type="match status" value="1"/>
</dbReference>
<organism evidence="2 3">
    <name type="scientific">Brevundimonas vesicularis</name>
    <name type="common">Pseudomonas vesicularis</name>
    <dbReference type="NCBI Taxonomy" id="41276"/>
    <lineage>
        <taxon>Bacteria</taxon>
        <taxon>Pseudomonadati</taxon>
        <taxon>Pseudomonadota</taxon>
        <taxon>Alphaproteobacteria</taxon>
        <taxon>Caulobacterales</taxon>
        <taxon>Caulobacteraceae</taxon>
        <taxon>Brevundimonas</taxon>
    </lineage>
</organism>
<dbReference type="Gene3D" id="1.20.120.330">
    <property type="entry name" value="Nucleotidyltransferases domain 2"/>
    <property type="match status" value="1"/>
</dbReference>
<keyword evidence="2" id="KW-0808">Transferase</keyword>
<dbReference type="InterPro" id="IPR002934">
    <property type="entry name" value="Polymerase_NTP_transf_dom"/>
</dbReference>
<gene>
    <name evidence="2" type="ORF">NCTC11166_02621</name>
</gene>
<dbReference type="GO" id="GO:0016779">
    <property type="term" value="F:nucleotidyltransferase activity"/>
    <property type="evidence" value="ECO:0007669"/>
    <property type="project" value="InterPro"/>
</dbReference>
<proteinExistence type="predicted"/>
<feature type="domain" description="HEPN" evidence="1">
    <location>
        <begin position="170"/>
        <end position="283"/>
    </location>
</feature>
<dbReference type="PROSITE" id="PS50910">
    <property type="entry name" value="HEPN"/>
    <property type="match status" value="1"/>
</dbReference>